<dbReference type="GeneID" id="112681711"/>
<evidence type="ECO:0000313" key="2">
    <source>
        <dbReference type="Proteomes" id="UP000694846"/>
    </source>
</evidence>
<organism evidence="2 3">
    <name type="scientific">Sipha flava</name>
    <name type="common">yellow sugarcane aphid</name>
    <dbReference type="NCBI Taxonomy" id="143950"/>
    <lineage>
        <taxon>Eukaryota</taxon>
        <taxon>Metazoa</taxon>
        <taxon>Ecdysozoa</taxon>
        <taxon>Arthropoda</taxon>
        <taxon>Hexapoda</taxon>
        <taxon>Insecta</taxon>
        <taxon>Pterygota</taxon>
        <taxon>Neoptera</taxon>
        <taxon>Paraneoptera</taxon>
        <taxon>Hemiptera</taxon>
        <taxon>Sternorrhyncha</taxon>
        <taxon>Aphidomorpha</taxon>
        <taxon>Aphidoidea</taxon>
        <taxon>Aphididae</taxon>
        <taxon>Sipha</taxon>
    </lineage>
</organism>
<feature type="compositionally biased region" description="Basic and acidic residues" evidence="1">
    <location>
        <begin position="1215"/>
        <end position="1226"/>
    </location>
</feature>
<sequence>MKPIEKKDTDNSSSDSEYSDEIKHNTFSKTHNIFTTSPLFQGKGRDSKDEQDNSSMKYLSLIESTNEENAKNDHKKKEKEDNDNSSCDSESSYETKLIHTLDNRTHINGPLFSSTPNSDHTINNIGLGRNKLQEQLRKHLAKNKITKQKSFDSVKSPSKLIKDNHSQYNNITKDIKIDENESNITATLVDNNQNIDIMDNMKLQNNMQSDSVINSNNLKKKKFSINNSIKCSPIKLKKSTKKNQNSNVSVGTILNYFSPDKDKCTTNVTKNNLSIDCNADHVKNNEVKNTMYKQEKHDSISPGNTDPDKLNNFKSPCKPIVKFLSKMTLNTKNFSPKNKDIIVDSKNKIENKLLQNKSNIKLSLISDSECSNSDIEDDVRSIIDFEHETNCNKQIQNKKVDNIPVLTKSNRSIQYASSSDDEIYTKLRQNISKIENKTITCEQIKNQPFHEMYSSDDTSVSSSKSLQLNTTKINSINTFETHRCNIINNKFLNEKQNKVSMVNEESTNLQSSKCTNDKSKLLPNISCEKNNKIDLIKRILNEGSSSNDEINSKPLQIITNEIEKPNINDTRQISTSNVLKLNENTKTELNKDIVNPFIESHTQNISSISVDDASNFKSTKDKTKTYKPIKNQQFHELHSSDDESVSSFKLHGTSLKTLQSNTLKVNYVNEINTENCNIMSDKLLNKNSLKKQYKTLPVNEESTILQSPKFSDDKSKLLSNIMNCENNSKIDLIKKILEDSSSDNDINLKPSQIKIPDKSEINKSCSNQMPTSSVLKLNDNTKVLNENIVNPFIKFYTKNTSSSSEEDGSIIKLTKSKKNYSSKKKIVPSVKQEEDHKNVLINQLLSSIKHKEKKPKKKFFSEQINCNASLCRKPAKSKESKEDELKVKTKSKKDVLKKVITPVGESKSNKLTLDNTPNNIMLPSKIYISSNDGTDDEIDLIKKMMKSRKLKIKNDRSESIFSNNILTKPDKINATSEKTNRNFKSCKTPTILTNELISNNTKLKKKRPIESKDLLLNSILNSLGSSSDHYPPTKKKKKNEIIQLTDEFKDDYSEKSLSKSKKKKKDHNLVIEINEKNSGQLLSMSKKKKKNLDLVFEVNDKTKNKISNESIAKSKTKKKNHNLVIEINDEFKEKNSGQHLSMSKKKKNHDLVFEVNDKTKNKISNESIAKSKSKKKDHNLAIEINDTLKDKISDPSLAKFKKKKKNHSLVIETNDESKDKTSDQKASKSKKRKKNQNLVIDTNDELIDKNVFELKKKKKEKTKNSNYDILVKENKSQCYDSPAISHNELIREENLPIDVTKKKKKKKEVKKDSLLSDTQNPSITDILSTFEVELEDRNLNSQKEKKKKKKKKFCKC</sequence>
<protein>
    <submittedName>
        <fullName evidence="3">Protein PF14_0175-like</fullName>
    </submittedName>
</protein>
<accession>A0A8B8FBT3</accession>
<dbReference type="OrthoDB" id="10250504at2759"/>
<dbReference type="Proteomes" id="UP000694846">
    <property type="component" value="Unplaced"/>
</dbReference>
<keyword evidence="2" id="KW-1185">Reference proteome</keyword>
<evidence type="ECO:0000313" key="3">
    <source>
        <dbReference type="RefSeq" id="XP_025407780.1"/>
    </source>
</evidence>
<dbReference type="RefSeq" id="XP_025407780.1">
    <property type="nucleotide sequence ID" value="XM_025551995.1"/>
</dbReference>
<feature type="compositionally biased region" description="Basic and acidic residues" evidence="1">
    <location>
        <begin position="1"/>
        <end position="10"/>
    </location>
</feature>
<feature type="region of interest" description="Disordered" evidence="1">
    <location>
        <begin position="1"/>
        <end position="91"/>
    </location>
</feature>
<feature type="compositionally biased region" description="Polar residues" evidence="1">
    <location>
        <begin position="25"/>
        <end position="39"/>
    </location>
</feature>
<gene>
    <name evidence="3" type="primary">LOC112681711</name>
</gene>
<feature type="region of interest" description="Disordered" evidence="1">
    <location>
        <begin position="1211"/>
        <end position="1237"/>
    </location>
</feature>
<name>A0A8B8FBT3_9HEMI</name>
<evidence type="ECO:0000256" key="1">
    <source>
        <dbReference type="SAM" id="MobiDB-lite"/>
    </source>
</evidence>
<reference evidence="3" key="1">
    <citation type="submission" date="2025-08" db="UniProtKB">
        <authorList>
            <consortium name="RefSeq"/>
        </authorList>
    </citation>
    <scope>IDENTIFICATION</scope>
    <source>
        <tissue evidence="3">Whole body</tissue>
    </source>
</reference>
<proteinExistence type="predicted"/>